<dbReference type="Proteomes" id="UP001626550">
    <property type="component" value="Unassembled WGS sequence"/>
</dbReference>
<sequence length="274" mass="29610">MSSSIFAVPKDTPSVRLFDNPFGSTGTPRIDAVPLLSPLSHQQSNPIPEGTTIDLTGDDDDEENLCDSSIKSSNEGYQSAYLKALTSTSKSKSSLFNDFDSTTVKNCNVMDLFAYSSQTSNIKNFLNTKDDKDVADTQVPSSQKSPLKVSHNKMQNLMEYLKATGIGLNRGSLLGDPKLASALYPSTSNTTPEQPIDLTLCDETSTNGLFKYSNVAQSSTHSEDIAQPQQMSVPPTQAHSFNPFLNLSDKSLTIDGLSALYSIRKSKSADQSGK</sequence>
<feature type="compositionally biased region" description="Acidic residues" evidence="1">
    <location>
        <begin position="56"/>
        <end position="65"/>
    </location>
</feature>
<evidence type="ECO:0000313" key="3">
    <source>
        <dbReference type="Proteomes" id="UP001626550"/>
    </source>
</evidence>
<dbReference type="AlphaFoldDB" id="A0ABD2QNS3"/>
<keyword evidence="3" id="KW-1185">Reference proteome</keyword>
<organism evidence="2 3">
    <name type="scientific">Cichlidogyrus casuarinus</name>
    <dbReference type="NCBI Taxonomy" id="1844966"/>
    <lineage>
        <taxon>Eukaryota</taxon>
        <taxon>Metazoa</taxon>
        <taxon>Spiralia</taxon>
        <taxon>Lophotrochozoa</taxon>
        <taxon>Platyhelminthes</taxon>
        <taxon>Monogenea</taxon>
        <taxon>Monopisthocotylea</taxon>
        <taxon>Dactylogyridea</taxon>
        <taxon>Ancyrocephalidae</taxon>
        <taxon>Cichlidogyrus</taxon>
    </lineage>
</organism>
<protein>
    <submittedName>
        <fullName evidence="2">Uncharacterized protein</fullName>
    </submittedName>
</protein>
<name>A0ABD2QNS3_9PLAT</name>
<proteinExistence type="predicted"/>
<gene>
    <name evidence="2" type="ORF">Ciccas_001188</name>
</gene>
<evidence type="ECO:0000313" key="2">
    <source>
        <dbReference type="EMBL" id="KAL3320121.1"/>
    </source>
</evidence>
<evidence type="ECO:0000256" key="1">
    <source>
        <dbReference type="SAM" id="MobiDB-lite"/>
    </source>
</evidence>
<accession>A0ABD2QNS3</accession>
<reference evidence="2 3" key="1">
    <citation type="submission" date="2024-11" db="EMBL/GenBank/DDBJ databases">
        <title>Adaptive evolution of stress response genes in parasites aligns with host niche diversity.</title>
        <authorList>
            <person name="Hahn C."/>
            <person name="Resl P."/>
        </authorList>
    </citation>
    <scope>NUCLEOTIDE SEQUENCE [LARGE SCALE GENOMIC DNA]</scope>
    <source>
        <strain evidence="2">EGGRZ-B1_66</strain>
        <tissue evidence="2">Body</tissue>
    </source>
</reference>
<dbReference type="EMBL" id="JBJKFK010000074">
    <property type="protein sequence ID" value="KAL3320121.1"/>
    <property type="molecule type" value="Genomic_DNA"/>
</dbReference>
<feature type="region of interest" description="Disordered" evidence="1">
    <location>
        <begin position="39"/>
        <end position="65"/>
    </location>
</feature>
<comment type="caution">
    <text evidence="2">The sequence shown here is derived from an EMBL/GenBank/DDBJ whole genome shotgun (WGS) entry which is preliminary data.</text>
</comment>